<protein>
    <submittedName>
        <fullName evidence="2">Glycosyltransferase involved in cell wall bisynthesis</fullName>
    </submittedName>
</protein>
<evidence type="ECO:0000313" key="2">
    <source>
        <dbReference type="EMBL" id="SEH47884.1"/>
    </source>
</evidence>
<dbReference type="PANTHER" id="PTHR12526">
    <property type="entry name" value="GLYCOSYLTRANSFERASE"/>
    <property type="match status" value="1"/>
</dbReference>
<dbReference type="STRING" id="420404.SAMN05421793_10663"/>
<dbReference type="AlphaFoldDB" id="A0A1H6IG58"/>
<dbReference type="InterPro" id="IPR001296">
    <property type="entry name" value="Glyco_trans_1"/>
</dbReference>
<proteinExistence type="predicted"/>
<dbReference type="Proteomes" id="UP000198555">
    <property type="component" value="Unassembled WGS sequence"/>
</dbReference>
<name>A0A1H6IG58_9FLAO</name>
<keyword evidence="3" id="KW-1185">Reference proteome</keyword>
<feature type="domain" description="Glycosyl transferase family 1" evidence="1">
    <location>
        <begin position="185"/>
        <end position="348"/>
    </location>
</feature>
<dbReference type="EMBL" id="FNWX01000006">
    <property type="protein sequence ID" value="SEH47884.1"/>
    <property type="molecule type" value="Genomic_DNA"/>
</dbReference>
<evidence type="ECO:0000313" key="3">
    <source>
        <dbReference type="Proteomes" id="UP000198555"/>
    </source>
</evidence>
<sequence>MKIVFNTDQIYLHGGIEKTMATKANYLVNLPNVEVYILLTEQKKNSPCYPLDSKIKLIDLEINYNRNISYFSKENLIKAFKHFVKQRKFFKTLKPEVVISPNFNFDHYWLPFIASDAKVIKERHSSYFQDTEMTKDLSFLSKLKRMFNNSLDKSYDHIVVLNEDEKKYVNSGNAVVIPNAVLIPQQKAELNNKKIMAAGRIAPVKAFDQLILAWKIINENFPDWELHIYGEDYLGTQQQLQQLILNLNLEKSVSFKKSVDDLPKTMLDYSLYAMSSVTECFPMVLLESLSVGLPIVSYDCPHGPRNIVTDKEDGLLAKNKNPQDLADKIMLLINNEEDRKQMGVNAKNNCQRFEISEVMKLWCNLINCADV</sequence>
<gene>
    <name evidence="2" type="ORF">SAMN05421793_10663</name>
</gene>
<accession>A0A1H6IG58</accession>
<organism evidence="2 3">
    <name type="scientific">Epilithonimonas hominis</name>
    <dbReference type="NCBI Taxonomy" id="420404"/>
    <lineage>
        <taxon>Bacteria</taxon>
        <taxon>Pseudomonadati</taxon>
        <taxon>Bacteroidota</taxon>
        <taxon>Flavobacteriia</taxon>
        <taxon>Flavobacteriales</taxon>
        <taxon>Weeksellaceae</taxon>
        <taxon>Chryseobacterium group</taxon>
        <taxon>Epilithonimonas</taxon>
    </lineage>
</organism>
<dbReference type="GO" id="GO:0016757">
    <property type="term" value="F:glycosyltransferase activity"/>
    <property type="evidence" value="ECO:0007669"/>
    <property type="project" value="InterPro"/>
</dbReference>
<dbReference type="SUPFAM" id="SSF53756">
    <property type="entry name" value="UDP-Glycosyltransferase/glycogen phosphorylase"/>
    <property type="match status" value="1"/>
</dbReference>
<dbReference type="PANTHER" id="PTHR12526:SF630">
    <property type="entry name" value="GLYCOSYLTRANSFERASE"/>
    <property type="match status" value="1"/>
</dbReference>
<dbReference type="Gene3D" id="3.40.50.2000">
    <property type="entry name" value="Glycogen Phosphorylase B"/>
    <property type="match status" value="2"/>
</dbReference>
<keyword evidence="2" id="KW-0808">Transferase</keyword>
<reference evidence="3" key="1">
    <citation type="submission" date="2016-10" db="EMBL/GenBank/DDBJ databases">
        <authorList>
            <person name="Varghese N."/>
            <person name="Submissions S."/>
        </authorList>
    </citation>
    <scope>NUCLEOTIDE SEQUENCE [LARGE SCALE GENOMIC DNA]</scope>
    <source>
        <strain evidence="3">DSM 19326</strain>
    </source>
</reference>
<evidence type="ECO:0000259" key="1">
    <source>
        <dbReference type="Pfam" id="PF00534"/>
    </source>
</evidence>
<dbReference type="Pfam" id="PF00534">
    <property type="entry name" value="Glycos_transf_1"/>
    <property type="match status" value="1"/>
</dbReference>